<dbReference type="GO" id="GO:0019856">
    <property type="term" value="P:pyrimidine nucleobase biosynthetic process"/>
    <property type="evidence" value="ECO:0007669"/>
    <property type="project" value="TreeGrafter"/>
</dbReference>
<dbReference type="CDD" id="cd06223">
    <property type="entry name" value="PRTases_typeI"/>
    <property type="match status" value="1"/>
</dbReference>
<dbReference type="Gene3D" id="2.10.70.10">
    <property type="entry name" value="Complement Module, domain 1"/>
    <property type="match status" value="1"/>
</dbReference>
<keyword evidence="18" id="KW-1185">Reference proteome</keyword>
<keyword evidence="14" id="KW-0511">Multifunctional enzyme</keyword>
<comment type="caution">
    <text evidence="15">Lacks conserved residue(s) required for the propagation of feature annotation.</text>
</comment>
<comment type="similarity">
    <text evidence="4">In the C-terminal section; belongs to the OMP decarboxylase family.</text>
</comment>
<dbReference type="AlphaFoldDB" id="A0AAV4NFB0"/>
<proteinExistence type="inferred from homology"/>
<gene>
    <name evidence="17" type="primary">UMPS</name>
    <name evidence="17" type="ORF">CEXT_100401</name>
</gene>
<keyword evidence="13" id="KW-0456">Lyase</keyword>
<evidence type="ECO:0000256" key="14">
    <source>
        <dbReference type="ARBA" id="ARBA00023268"/>
    </source>
</evidence>
<feature type="domain" description="Sushi" evidence="16">
    <location>
        <begin position="223"/>
        <end position="284"/>
    </location>
</feature>
<evidence type="ECO:0000313" key="18">
    <source>
        <dbReference type="Proteomes" id="UP001054945"/>
    </source>
</evidence>
<keyword evidence="15" id="KW-0768">Sushi</keyword>
<evidence type="ECO:0000256" key="8">
    <source>
        <dbReference type="ARBA" id="ARBA00022676"/>
    </source>
</evidence>
<dbReference type="EC" id="2.4.2.10" evidence="5"/>
<comment type="pathway">
    <text evidence="2">Pyrimidine metabolism; UMP biosynthesis via de novo pathway; UMP from orotate: step 1/2.</text>
</comment>
<name>A0AAV4NFB0_CAEEX</name>
<dbReference type="EC" id="4.1.1.23" evidence="6"/>
<dbReference type="PANTHER" id="PTHR19278:SF9">
    <property type="entry name" value="URIDINE 5'-MONOPHOSPHATE SYNTHASE"/>
    <property type="match status" value="1"/>
</dbReference>
<evidence type="ECO:0000256" key="3">
    <source>
        <dbReference type="ARBA" id="ARBA00006221"/>
    </source>
</evidence>
<keyword evidence="11" id="KW-0665">Pyrimidine biosynthesis</keyword>
<dbReference type="GO" id="GO:0006222">
    <property type="term" value="P:UMP biosynthetic process"/>
    <property type="evidence" value="ECO:0007669"/>
    <property type="project" value="TreeGrafter"/>
</dbReference>
<evidence type="ECO:0000259" key="16">
    <source>
        <dbReference type="PROSITE" id="PS50923"/>
    </source>
</evidence>
<evidence type="ECO:0000256" key="2">
    <source>
        <dbReference type="ARBA" id="ARBA00004889"/>
    </source>
</evidence>
<sequence>MTADKELMISIINMGSFKLGDFALKTGPLSPFYVDLRHMTSHPKVYNAVSKAIYKKMKDLNIKADTVCGVPYTAIPFASYICSHHEIPMLMRRKERKDYGTKKMVEGVINPGETCLVFEDVVVSGASIIDTVADLRKEGLVITDCITILDRLQGGQENLLKMGIKLHSLFTIKDLFSLYCSLYDVEESQIKKVHKRSLCRRTCCLEINQHVHSCQYSIDVTVRKCKDVFPPIDGSVKCSHGNIWGSKCHFNCSSNFELQGHHAVVCEEFSNEVAWSSAFPKCKKIPQKHVLPIKNLPCLKPHSPSDGTVVCDSNEKTMYPDGSVCQFFCYPGFLIENLLTQVH</sequence>
<dbReference type="InterPro" id="IPR000436">
    <property type="entry name" value="Sushi_SCR_CCP_dom"/>
</dbReference>
<evidence type="ECO:0000256" key="4">
    <source>
        <dbReference type="ARBA" id="ARBA00009769"/>
    </source>
</evidence>
<dbReference type="Gene3D" id="3.40.50.2020">
    <property type="match status" value="1"/>
</dbReference>
<dbReference type="GO" id="GO:0004588">
    <property type="term" value="F:orotate phosphoribosyltransferase activity"/>
    <property type="evidence" value="ECO:0007669"/>
    <property type="project" value="UniProtKB-EC"/>
</dbReference>
<evidence type="ECO:0000256" key="6">
    <source>
        <dbReference type="ARBA" id="ARBA00012321"/>
    </source>
</evidence>
<dbReference type="PROSITE" id="PS50923">
    <property type="entry name" value="SUSHI"/>
    <property type="match status" value="1"/>
</dbReference>
<organism evidence="17 18">
    <name type="scientific">Caerostris extrusa</name>
    <name type="common">Bark spider</name>
    <name type="synonym">Caerostris bankana</name>
    <dbReference type="NCBI Taxonomy" id="172846"/>
    <lineage>
        <taxon>Eukaryota</taxon>
        <taxon>Metazoa</taxon>
        <taxon>Ecdysozoa</taxon>
        <taxon>Arthropoda</taxon>
        <taxon>Chelicerata</taxon>
        <taxon>Arachnida</taxon>
        <taxon>Araneae</taxon>
        <taxon>Araneomorphae</taxon>
        <taxon>Entelegynae</taxon>
        <taxon>Araneoidea</taxon>
        <taxon>Araneidae</taxon>
        <taxon>Caerostris</taxon>
    </lineage>
</organism>
<keyword evidence="10" id="KW-0210">Decarboxylase</keyword>
<evidence type="ECO:0000256" key="1">
    <source>
        <dbReference type="ARBA" id="ARBA00004861"/>
    </source>
</evidence>
<evidence type="ECO:0000256" key="9">
    <source>
        <dbReference type="ARBA" id="ARBA00022679"/>
    </source>
</evidence>
<dbReference type="InterPro" id="IPR035976">
    <property type="entry name" value="Sushi/SCR/CCP_sf"/>
</dbReference>
<evidence type="ECO:0000313" key="17">
    <source>
        <dbReference type="EMBL" id="GIX82062.1"/>
    </source>
</evidence>
<dbReference type="FunFam" id="3.40.50.2020:FF:000025">
    <property type="entry name" value="Uridine monophosphate synthetase"/>
    <property type="match status" value="1"/>
</dbReference>
<dbReference type="PANTHER" id="PTHR19278">
    <property type="entry name" value="OROTATE PHOSPHORIBOSYLTRANSFERASE"/>
    <property type="match status" value="1"/>
</dbReference>
<dbReference type="Pfam" id="PF00084">
    <property type="entry name" value="Sushi"/>
    <property type="match status" value="1"/>
</dbReference>
<dbReference type="InterPro" id="IPR023031">
    <property type="entry name" value="OPRT"/>
</dbReference>
<comment type="caution">
    <text evidence="17">The sequence shown here is derived from an EMBL/GenBank/DDBJ whole genome shotgun (WGS) entry which is preliminary data.</text>
</comment>
<keyword evidence="12" id="KW-1015">Disulfide bond</keyword>
<evidence type="ECO:0000256" key="7">
    <source>
        <dbReference type="ARBA" id="ARBA00015047"/>
    </source>
</evidence>
<evidence type="ECO:0000256" key="15">
    <source>
        <dbReference type="PROSITE-ProRule" id="PRU00302"/>
    </source>
</evidence>
<keyword evidence="9" id="KW-0808">Transferase</keyword>
<comment type="pathway">
    <text evidence="1">Pyrimidine metabolism; UMP biosynthesis via de novo pathway; UMP from orotate: step 2/2.</text>
</comment>
<dbReference type="CDD" id="cd00033">
    <property type="entry name" value="CCP"/>
    <property type="match status" value="2"/>
</dbReference>
<dbReference type="HAMAP" id="MF_01208">
    <property type="entry name" value="PyrE"/>
    <property type="match status" value="1"/>
</dbReference>
<dbReference type="SUPFAM" id="SSF57535">
    <property type="entry name" value="Complement control module/SCR domain"/>
    <property type="match status" value="2"/>
</dbReference>
<evidence type="ECO:0000256" key="5">
    <source>
        <dbReference type="ARBA" id="ARBA00011971"/>
    </source>
</evidence>
<evidence type="ECO:0000256" key="11">
    <source>
        <dbReference type="ARBA" id="ARBA00022975"/>
    </source>
</evidence>
<dbReference type="SUPFAM" id="SSF53271">
    <property type="entry name" value="PRTase-like"/>
    <property type="match status" value="1"/>
</dbReference>
<dbReference type="Pfam" id="PF00156">
    <property type="entry name" value="Pribosyltran"/>
    <property type="match status" value="1"/>
</dbReference>
<dbReference type="NCBIfam" id="TIGR00336">
    <property type="entry name" value="pyrE"/>
    <property type="match status" value="1"/>
</dbReference>
<evidence type="ECO:0000256" key="13">
    <source>
        <dbReference type="ARBA" id="ARBA00023239"/>
    </source>
</evidence>
<accession>A0AAV4NFB0</accession>
<keyword evidence="8" id="KW-0328">Glycosyltransferase</keyword>
<dbReference type="SMART" id="SM00032">
    <property type="entry name" value="CCP"/>
    <property type="match status" value="1"/>
</dbReference>
<reference evidence="17 18" key="1">
    <citation type="submission" date="2021-06" db="EMBL/GenBank/DDBJ databases">
        <title>Caerostris extrusa draft genome.</title>
        <authorList>
            <person name="Kono N."/>
            <person name="Arakawa K."/>
        </authorList>
    </citation>
    <scope>NUCLEOTIDE SEQUENCE [LARGE SCALE GENOMIC DNA]</scope>
</reference>
<evidence type="ECO:0000256" key="12">
    <source>
        <dbReference type="ARBA" id="ARBA00023157"/>
    </source>
</evidence>
<comment type="similarity">
    <text evidence="3">In the N-terminal section; belongs to the purine/pyrimidine phosphoribosyltransferase family.</text>
</comment>
<evidence type="ECO:0000256" key="10">
    <source>
        <dbReference type="ARBA" id="ARBA00022793"/>
    </source>
</evidence>
<protein>
    <recommendedName>
        <fullName evidence="7">Uridine 5'-monophosphate synthase</fullName>
        <ecNumber evidence="5">2.4.2.10</ecNumber>
        <ecNumber evidence="6">4.1.1.23</ecNumber>
    </recommendedName>
</protein>
<dbReference type="Proteomes" id="UP001054945">
    <property type="component" value="Unassembled WGS sequence"/>
</dbReference>
<dbReference type="GO" id="GO:0004590">
    <property type="term" value="F:orotidine-5'-phosphate decarboxylase activity"/>
    <property type="evidence" value="ECO:0007669"/>
    <property type="project" value="UniProtKB-EC"/>
</dbReference>
<dbReference type="EMBL" id="BPLR01003199">
    <property type="protein sequence ID" value="GIX82062.1"/>
    <property type="molecule type" value="Genomic_DNA"/>
</dbReference>
<dbReference type="InterPro" id="IPR000836">
    <property type="entry name" value="PRTase_dom"/>
</dbReference>
<dbReference type="InterPro" id="IPR004467">
    <property type="entry name" value="Or_phspho_trans_dom"/>
</dbReference>
<dbReference type="InterPro" id="IPR029057">
    <property type="entry name" value="PRTase-like"/>
</dbReference>